<feature type="transmembrane region" description="Helical" evidence="2">
    <location>
        <begin position="234"/>
        <end position="258"/>
    </location>
</feature>
<feature type="transmembrane region" description="Helical" evidence="2">
    <location>
        <begin position="160"/>
        <end position="179"/>
    </location>
</feature>
<feature type="transmembrane region" description="Helical" evidence="2">
    <location>
        <begin position="20"/>
        <end position="43"/>
    </location>
</feature>
<feature type="compositionally biased region" description="Basic and acidic residues" evidence="1">
    <location>
        <begin position="1073"/>
        <end position="1084"/>
    </location>
</feature>
<feature type="transmembrane region" description="Helical" evidence="2">
    <location>
        <begin position="130"/>
        <end position="148"/>
    </location>
</feature>
<dbReference type="AlphaFoldDB" id="A0AAD2FG38"/>
<dbReference type="Proteomes" id="UP001295423">
    <property type="component" value="Unassembled WGS sequence"/>
</dbReference>
<evidence type="ECO:0000313" key="3">
    <source>
        <dbReference type="EMBL" id="CAJ1926640.1"/>
    </source>
</evidence>
<sequence length="1096" mass="122619">MYPICQREYLMEVKKIDFHFRIVAGSIVIAWLTLIGTVYRYAPADSFEALDGPEMYAACFSASFLGFGMLARLLKILWLETKPSQNFRMSGVLWGSFAVQTVAMCTNALMASGYPTPVMVDPVLGTRVFLARWCEWTCLSFALTFIVCGVDPNSGVKTGYVIGASQSLSTFCGLIFPFCKSLETWLVWMTISCILFTVIFIGLFQQKRTFGSMEKGATAYAIEVWDRASLAYNLMMTCCAAWSALVVMYFVAGAAAFYRPDDIPDSALPLFQRTYFIMFWEAIMDVILKNLYMKIIIQVHKAAFDDGERADRRLAELRQQMAAIWESSSDAICVSVEGIGGAITTMVSPAYLREFHGVTSKPRTIVFEVDEEHIRRQDYGNLQVLTAREINFPELPTKSDSMVEPGVGGAFGLEHMEIGVDESLLTSLAGMVGRAWNQKRHSKSMNHRLLKMADGKKVFMKCEANICTLDNEAMLMVVRDISERTKRFEAEKKTILETTARKKDAEANRFTRHEVKNGLLAAIHLCETLKESTVVANGQPKAQELHDGTSITTIDLPQPASFSTPIMTDKLQEVLTDRNSHHSPSSQNISIYTEELDKTLKTVLDTILSEAMARDVIHGNYEPKLERVELEQLLHTTETKPDQFSLQVAPKPMPSLHLDPRLVLYIHRNAVSNACKYGRVNGPVTTKVSYDESTQLLQMDVLNLPGPEHQSLLEMGASAATQVFAPAKRLHKKQSSTSAGDGAWIMQKCSETLRGNVNIRFESDMTVFSLVFPAKKFEESAKPVHFQIPKRTWGVAIDDSKIQRKLLSRFLAHAGIADSRQIIKGYTTEEIQTFDSFLLDLMERNPNDYFLVVVDENLDIATENGPLKVTVSGSECIERVRKQLDPMLESRMLSLVRSANDSSQDVATYLSRAHGFVPKAPVRPSAVIETIAPLWQQRFNCLSTTSKSTSTFEAEPDSSSGESSMSDFLSLVVQELRANLDAVDELCSEESDCLLKENWPLVWEKLHSLKGDLLSLFNNPSIEQAVSEINSMRGLNWPKDFESRWGGLRSRISDIASAIGCKKLDADSPQYEGGRKRSLSESHRSSTPTFKKLRSS</sequence>
<evidence type="ECO:0000256" key="2">
    <source>
        <dbReference type="SAM" id="Phobius"/>
    </source>
</evidence>
<feature type="transmembrane region" description="Helical" evidence="2">
    <location>
        <begin position="55"/>
        <end position="79"/>
    </location>
</feature>
<keyword evidence="2" id="KW-0472">Membrane</keyword>
<protein>
    <submittedName>
        <fullName evidence="3">Uncharacterized protein</fullName>
    </submittedName>
</protein>
<dbReference type="Gene3D" id="1.20.1070.10">
    <property type="entry name" value="Rhodopsin 7-helix transmembrane proteins"/>
    <property type="match status" value="1"/>
</dbReference>
<name>A0AAD2FG38_9STRA</name>
<accession>A0AAD2FG38</accession>
<feature type="transmembrane region" description="Helical" evidence="2">
    <location>
        <begin position="185"/>
        <end position="204"/>
    </location>
</feature>
<dbReference type="SUPFAM" id="SSF55874">
    <property type="entry name" value="ATPase domain of HSP90 chaperone/DNA topoisomerase II/histidine kinase"/>
    <property type="match status" value="1"/>
</dbReference>
<dbReference type="Gene3D" id="3.30.565.10">
    <property type="entry name" value="Histidine kinase-like ATPase, C-terminal domain"/>
    <property type="match status" value="1"/>
</dbReference>
<gene>
    <name evidence="3" type="ORF">CYCCA115_LOCUS1234</name>
</gene>
<comment type="caution">
    <text evidence="3">The sequence shown here is derived from an EMBL/GenBank/DDBJ whole genome shotgun (WGS) entry which is preliminary data.</text>
</comment>
<evidence type="ECO:0000256" key="1">
    <source>
        <dbReference type="SAM" id="MobiDB-lite"/>
    </source>
</evidence>
<feature type="region of interest" description="Disordered" evidence="1">
    <location>
        <begin position="1065"/>
        <end position="1096"/>
    </location>
</feature>
<evidence type="ECO:0000313" key="4">
    <source>
        <dbReference type="Proteomes" id="UP001295423"/>
    </source>
</evidence>
<dbReference type="InterPro" id="IPR036890">
    <property type="entry name" value="HATPase_C_sf"/>
</dbReference>
<keyword evidence="4" id="KW-1185">Reference proteome</keyword>
<dbReference type="Gene3D" id="3.40.50.2300">
    <property type="match status" value="1"/>
</dbReference>
<proteinExistence type="predicted"/>
<feature type="transmembrane region" description="Helical" evidence="2">
    <location>
        <begin position="91"/>
        <end position="110"/>
    </location>
</feature>
<reference evidence="3" key="1">
    <citation type="submission" date="2023-08" db="EMBL/GenBank/DDBJ databases">
        <authorList>
            <person name="Audoor S."/>
            <person name="Bilcke G."/>
        </authorList>
    </citation>
    <scope>NUCLEOTIDE SEQUENCE</scope>
</reference>
<organism evidence="3 4">
    <name type="scientific">Cylindrotheca closterium</name>
    <dbReference type="NCBI Taxonomy" id="2856"/>
    <lineage>
        <taxon>Eukaryota</taxon>
        <taxon>Sar</taxon>
        <taxon>Stramenopiles</taxon>
        <taxon>Ochrophyta</taxon>
        <taxon>Bacillariophyta</taxon>
        <taxon>Bacillariophyceae</taxon>
        <taxon>Bacillariophycidae</taxon>
        <taxon>Bacillariales</taxon>
        <taxon>Bacillariaceae</taxon>
        <taxon>Cylindrotheca</taxon>
    </lineage>
</organism>
<dbReference type="EMBL" id="CAKOGP040000003">
    <property type="protein sequence ID" value="CAJ1926640.1"/>
    <property type="molecule type" value="Genomic_DNA"/>
</dbReference>
<keyword evidence="2" id="KW-1133">Transmembrane helix</keyword>
<keyword evidence="2" id="KW-0812">Transmembrane</keyword>